<dbReference type="Pfam" id="PF06985">
    <property type="entry name" value="HET"/>
    <property type="match status" value="1"/>
</dbReference>
<dbReference type="EMBL" id="ML977310">
    <property type="protein sequence ID" value="KAF2122779.1"/>
    <property type="molecule type" value="Genomic_DNA"/>
</dbReference>
<dbReference type="OrthoDB" id="2157530at2759"/>
<keyword evidence="3" id="KW-1185">Reference proteome</keyword>
<feature type="domain" description="Heterokaryon incompatibility" evidence="1">
    <location>
        <begin position="121"/>
        <end position="229"/>
    </location>
</feature>
<protein>
    <submittedName>
        <fullName evidence="2">Heterokaryon incompatibility protein-domain-containing protein</fullName>
    </submittedName>
</protein>
<evidence type="ECO:0000313" key="3">
    <source>
        <dbReference type="Proteomes" id="UP000799770"/>
    </source>
</evidence>
<proteinExistence type="predicted"/>
<dbReference type="Pfam" id="PF26639">
    <property type="entry name" value="Het-6_barrel"/>
    <property type="match status" value="1"/>
</dbReference>
<sequence>MADSLPLYQYQALPNGRIRVLYLDPGDYDDPLRCSIHDAALDTADYVAVSYVWGSPEKVAHITVQSTEGLATLPLTASLDVLLRDVRAAMTKGTDELYSDEASIKEHHGWLYGPVTGPVEPSALWIDQISLNQNDLEEKSSQVAMMGSIYEKAACVLSYVGAKNPRHDCGMQMLHTIWDGVARSCRSAPFSVDEFPSMLPVDRWQESDWIALSELLDRDWLGRAWIVQESVLNKHGRLMCGHSVFSWELLLTVSVLFFDWPEFHRKLLVRQSQKSIRAQGRTGRVLRERLHARISSFTALVRVRDSLQKAERLSLLELLRRFRSLESSDPRDKLYSLLGLASDAEALALTLSYNRSHIDLFKDFARNTILQTLTLDVLGQANKLHQDFPSWVPDWTVPVSQISYINHDVGDYHAASGNWALNIQFHQDNILAIEGIFIDEIAKDLGIWWIAYAAEPTNGDAPAITSDTLNPIAEMCRNIGLDILNLTSDEAQRIASFLWENPSMSEVNSSSVDSTQLANQIPMSIRYRKLRKAMGTKNVLEVKSSPKEQKLVFEWLLSKDHLERGVGVVVATIGHTAYGKNICVTARKRLCTSRTQTQPGDRVAVLSGGSMCYILRPIDGTSDYRFISDSYLEGFMAGEALGDSDLASKIERISIV</sequence>
<organism evidence="2 3">
    <name type="scientific">Lophiotrema nucula</name>
    <dbReference type="NCBI Taxonomy" id="690887"/>
    <lineage>
        <taxon>Eukaryota</taxon>
        <taxon>Fungi</taxon>
        <taxon>Dikarya</taxon>
        <taxon>Ascomycota</taxon>
        <taxon>Pezizomycotina</taxon>
        <taxon>Dothideomycetes</taxon>
        <taxon>Pleosporomycetidae</taxon>
        <taxon>Pleosporales</taxon>
        <taxon>Lophiotremataceae</taxon>
        <taxon>Lophiotrema</taxon>
    </lineage>
</organism>
<dbReference type="Proteomes" id="UP000799770">
    <property type="component" value="Unassembled WGS sequence"/>
</dbReference>
<reference evidence="2" key="1">
    <citation type="journal article" date="2020" name="Stud. Mycol.">
        <title>101 Dothideomycetes genomes: a test case for predicting lifestyles and emergence of pathogens.</title>
        <authorList>
            <person name="Haridas S."/>
            <person name="Albert R."/>
            <person name="Binder M."/>
            <person name="Bloem J."/>
            <person name="Labutti K."/>
            <person name="Salamov A."/>
            <person name="Andreopoulos B."/>
            <person name="Baker S."/>
            <person name="Barry K."/>
            <person name="Bills G."/>
            <person name="Bluhm B."/>
            <person name="Cannon C."/>
            <person name="Castanera R."/>
            <person name="Culley D."/>
            <person name="Daum C."/>
            <person name="Ezra D."/>
            <person name="Gonzalez J."/>
            <person name="Henrissat B."/>
            <person name="Kuo A."/>
            <person name="Liang C."/>
            <person name="Lipzen A."/>
            <person name="Lutzoni F."/>
            <person name="Magnuson J."/>
            <person name="Mondo S."/>
            <person name="Nolan M."/>
            <person name="Ohm R."/>
            <person name="Pangilinan J."/>
            <person name="Park H.-J."/>
            <person name="Ramirez L."/>
            <person name="Alfaro M."/>
            <person name="Sun H."/>
            <person name="Tritt A."/>
            <person name="Yoshinaga Y."/>
            <person name="Zwiers L.-H."/>
            <person name="Turgeon B."/>
            <person name="Goodwin S."/>
            <person name="Spatafora J."/>
            <person name="Crous P."/>
            <person name="Grigoriev I."/>
        </authorList>
    </citation>
    <scope>NUCLEOTIDE SEQUENCE</scope>
    <source>
        <strain evidence="2">CBS 627.86</strain>
    </source>
</reference>
<name>A0A6A5ZTH7_9PLEO</name>
<evidence type="ECO:0000259" key="1">
    <source>
        <dbReference type="Pfam" id="PF06985"/>
    </source>
</evidence>
<gene>
    <name evidence="2" type="ORF">BDV96DRAFT_639347</name>
</gene>
<dbReference type="InterPro" id="IPR052895">
    <property type="entry name" value="HetReg/Transcr_Mod"/>
</dbReference>
<accession>A0A6A5ZTH7</accession>
<evidence type="ECO:0000313" key="2">
    <source>
        <dbReference type="EMBL" id="KAF2122779.1"/>
    </source>
</evidence>
<dbReference type="AlphaFoldDB" id="A0A6A5ZTH7"/>
<dbReference type="InterPro" id="IPR010730">
    <property type="entry name" value="HET"/>
</dbReference>
<dbReference type="PANTHER" id="PTHR24148">
    <property type="entry name" value="ANKYRIN REPEAT DOMAIN-CONTAINING PROTEIN 39 HOMOLOG-RELATED"/>
    <property type="match status" value="1"/>
</dbReference>
<dbReference type="PANTHER" id="PTHR24148:SF64">
    <property type="entry name" value="HETEROKARYON INCOMPATIBILITY DOMAIN-CONTAINING PROTEIN"/>
    <property type="match status" value="1"/>
</dbReference>